<evidence type="ECO:0000313" key="2">
    <source>
        <dbReference type="Proteomes" id="UP001156484"/>
    </source>
</evidence>
<protein>
    <submittedName>
        <fullName evidence="1">MspA family porin</fullName>
    </submittedName>
</protein>
<proteinExistence type="predicted"/>
<gene>
    <name evidence="1" type="ORF">OED52_14580</name>
</gene>
<dbReference type="EMBL" id="CP107551">
    <property type="protein sequence ID" value="UYP17888.1"/>
    <property type="molecule type" value="Genomic_DNA"/>
</dbReference>
<evidence type="ECO:0000313" key="1">
    <source>
        <dbReference type="EMBL" id="UYP17888.1"/>
    </source>
</evidence>
<sequence length="246" mass="24527">MGVVAVVAAVTGPGSAAAEVESSRILPLEGGHAIEVIQSDISTQFVPPLDSSPVSAEFFYDAVYTIRITGPEAAAFTGTSVVAGFQVGYPVALPGGGITLYTPGLEWGVESGGGVDLGLAEGFSLGLNAEAIGPIGGEPEDTEVAVGGDVGIAPEVSLNVGAESLGILGGDIIPSQEAEILLEPGGITDVPILEGVAFDGPETTIHIAGVHASISGVVGPVNVRPYLKAITSNGDTVVTYGPPHTM</sequence>
<name>A0ACD4DCV3_9NOCA</name>
<keyword evidence="2" id="KW-1185">Reference proteome</keyword>
<dbReference type="Proteomes" id="UP001156484">
    <property type="component" value="Chromosome"/>
</dbReference>
<organism evidence="1 2">
    <name type="scientific">Rhodococcus sacchari</name>
    <dbReference type="NCBI Taxonomy" id="2962047"/>
    <lineage>
        <taxon>Bacteria</taxon>
        <taxon>Bacillati</taxon>
        <taxon>Actinomycetota</taxon>
        <taxon>Actinomycetes</taxon>
        <taxon>Mycobacteriales</taxon>
        <taxon>Nocardiaceae</taxon>
        <taxon>Rhodococcus</taxon>
    </lineage>
</organism>
<reference evidence="1" key="1">
    <citation type="submission" date="2022-10" db="EMBL/GenBank/DDBJ databases">
        <title>Rhodococcus ferula Z13 complete genome.</title>
        <authorList>
            <person name="Long X."/>
            <person name="Zang M."/>
        </authorList>
    </citation>
    <scope>NUCLEOTIDE SEQUENCE</scope>
    <source>
        <strain evidence="1">Z13</strain>
    </source>
</reference>
<accession>A0ACD4DCV3</accession>